<accession>J5SXB3</accession>
<evidence type="ECO:0000313" key="2">
    <source>
        <dbReference type="EMBL" id="EJT48006.1"/>
    </source>
</evidence>
<evidence type="ECO:0000256" key="1">
    <source>
        <dbReference type="SAM" id="MobiDB-lite"/>
    </source>
</evidence>
<feature type="region of interest" description="Disordered" evidence="1">
    <location>
        <begin position="90"/>
        <end position="121"/>
    </location>
</feature>
<reference evidence="2 3" key="1">
    <citation type="journal article" date="2012" name="Eukaryot. Cell">
        <title>Draft genome sequence of CBS 2479, the standard type strain of Trichosporon asahii.</title>
        <authorList>
            <person name="Yang R.Y."/>
            <person name="Li H.T."/>
            <person name="Zhu H."/>
            <person name="Zhou G.P."/>
            <person name="Wang M."/>
            <person name="Wang L."/>
        </authorList>
    </citation>
    <scope>NUCLEOTIDE SEQUENCE [LARGE SCALE GENOMIC DNA]</scope>
    <source>
        <strain evidence="3">ATCC 90039 / CBS 2479 / JCM 2466 / KCTC 7840 / NCYC 2677 / UAMH 7654</strain>
    </source>
</reference>
<name>J5SXB3_TRIAS</name>
<dbReference type="KEGG" id="tasa:A1Q1_03044"/>
<dbReference type="VEuPathDB" id="FungiDB:A1Q1_03044"/>
<dbReference type="EMBL" id="ALBS01000217">
    <property type="protein sequence ID" value="EJT48006.1"/>
    <property type="molecule type" value="Genomic_DNA"/>
</dbReference>
<organism evidence="2 3">
    <name type="scientific">Trichosporon asahii var. asahii (strain ATCC 90039 / CBS 2479 / JCM 2466 / KCTC 7840 / NBRC 103889/ NCYC 2677 / UAMH 7654)</name>
    <name type="common">Yeast</name>
    <dbReference type="NCBI Taxonomy" id="1186058"/>
    <lineage>
        <taxon>Eukaryota</taxon>
        <taxon>Fungi</taxon>
        <taxon>Dikarya</taxon>
        <taxon>Basidiomycota</taxon>
        <taxon>Agaricomycotina</taxon>
        <taxon>Tremellomycetes</taxon>
        <taxon>Trichosporonales</taxon>
        <taxon>Trichosporonaceae</taxon>
        <taxon>Trichosporon</taxon>
    </lineage>
</organism>
<sequence length="121" mass="12784">MVITQGVASRVVRPSQSSAPGSGVDPPEMPESPAVDVSSRLATWFGPVATLPAVLTSPLWAIRDHLLHPESIYIPPVLCSKEKIELVDATSSPAIGPTENDPVSKTGPAYLTQADLHRPLP</sequence>
<proteinExistence type="predicted"/>
<protein>
    <submittedName>
        <fullName evidence="2">Uncharacterized protein</fullName>
    </submittedName>
</protein>
<dbReference type="GeneID" id="25986557"/>
<evidence type="ECO:0000313" key="3">
    <source>
        <dbReference type="Proteomes" id="UP000002748"/>
    </source>
</evidence>
<feature type="region of interest" description="Disordered" evidence="1">
    <location>
        <begin position="1"/>
        <end position="36"/>
    </location>
</feature>
<dbReference type="HOGENOM" id="CLU_2039712_0_0_1"/>
<dbReference type="AlphaFoldDB" id="J5SXB3"/>
<dbReference type="RefSeq" id="XP_014179748.1">
    <property type="nucleotide sequence ID" value="XM_014324273.1"/>
</dbReference>
<dbReference type="Proteomes" id="UP000002748">
    <property type="component" value="Unassembled WGS sequence"/>
</dbReference>
<comment type="caution">
    <text evidence="2">The sequence shown here is derived from an EMBL/GenBank/DDBJ whole genome shotgun (WGS) entry which is preliminary data.</text>
</comment>
<gene>
    <name evidence="2" type="ORF">A1Q1_03044</name>
</gene>